<evidence type="ECO:0000313" key="3">
    <source>
        <dbReference type="Proteomes" id="UP000023152"/>
    </source>
</evidence>
<organism evidence="2 3">
    <name type="scientific">Reticulomyxa filosa</name>
    <dbReference type="NCBI Taxonomy" id="46433"/>
    <lineage>
        <taxon>Eukaryota</taxon>
        <taxon>Sar</taxon>
        <taxon>Rhizaria</taxon>
        <taxon>Retaria</taxon>
        <taxon>Foraminifera</taxon>
        <taxon>Monothalamids</taxon>
        <taxon>Reticulomyxidae</taxon>
        <taxon>Reticulomyxa</taxon>
    </lineage>
</organism>
<keyword evidence="1" id="KW-1133">Transmembrane helix</keyword>
<reference evidence="2 3" key="1">
    <citation type="journal article" date="2013" name="Curr. Biol.">
        <title>The Genome of the Foraminiferan Reticulomyxa filosa.</title>
        <authorList>
            <person name="Glockner G."/>
            <person name="Hulsmann N."/>
            <person name="Schleicher M."/>
            <person name="Noegel A.A."/>
            <person name="Eichinger L."/>
            <person name="Gallinger C."/>
            <person name="Pawlowski J."/>
            <person name="Sierra R."/>
            <person name="Euteneuer U."/>
            <person name="Pillet L."/>
            <person name="Moustafa A."/>
            <person name="Platzer M."/>
            <person name="Groth M."/>
            <person name="Szafranski K."/>
            <person name="Schliwa M."/>
        </authorList>
    </citation>
    <scope>NUCLEOTIDE SEQUENCE [LARGE SCALE GENOMIC DNA]</scope>
</reference>
<dbReference type="Gene3D" id="3.10.110.10">
    <property type="entry name" value="Ubiquitin Conjugating Enzyme"/>
    <property type="match status" value="1"/>
</dbReference>
<accession>X6PE57</accession>
<name>X6PE57_RETFI</name>
<dbReference type="InterPro" id="IPR016135">
    <property type="entry name" value="UBQ-conjugating_enzyme/RWD"/>
</dbReference>
<keyword evidence="1" id="KW-0812">Transmembrane</keyword>
<dbReference type="AlphaFoldDB" id="X6PE57"/>
<gene>
    <name evidence="2" type="ORF">RFI_00563</name>
</gene>
<dbReference type="OrthoDB" id="413649at2759"/>
<dbReference type="EMBL" id="ASPP01000595">
    <property type="protein sequence ID" value="ETO36496.1"/>
    <property type="molecule type" value="Genomic_DNA"/>
</dbReference>
<dbReference type="SUPFAM" id="SSF54495">
    <property type="entry name" value="UBC-like"/>
    <property type="match status" value="1"/>
</dbReference>
<keyword evidence="1" id="KW-0472">Membrane</keyword>
<protein>
    <submittedName>
        <fullName evidence="2">Uncharacterized protein</fullName>
    </submittedName>
</protein>
<keyword evidence="3" id="KW-1185">Reference proteome</keyword>
<comment type="caution">
    <text evidence="2">The sequence shown here is derived from an EMBL/GenBank/DDBJ whole genome shotgun (WGS) entry which is preliminary data.</text>
</comment>
<evidence type="ECO:0000256" key="1">
    <source>
        <dbReference type="SAM" id="Phobius"/>
    </source>
</evidence>
<dbReference type="Proteomes" id="UP000023152">
    <property type="component" value="Unassembled WGS sequence"/>
</dbReference>
<sequence length="142" mass="16767">MLRNYVDAKRKNLETLIFMYVLTILKQTTKKTFSDECISSERKARRMVCSLRELYLLIHLFCIVIGIDLFFNKRHFNIWPKSGKYAKLCIHGILEFPREFPKKPPNVEIVSPITIANIPFKHPLIVDVNHKLMVKLQLLQRV</sequence>
<proteinExistence type="predicted"/>
<feature type="transmembrane region" description="Helical" evidence="1">
    <location>
        <begin position="54"/>
        <end position="71"/>
    </location>
</feature>
<evidence type="ECO:0000313" key="2">
    <source>
        <dbReference type="EMBL" id="ETO36496.1"/>
    </source>
</evidence>